<dbReference type="Proteomes" id="UP000248975">
    <property type="component" value="Unassembled WGS sequence"/>
</dbReference>
<gene>
    <name evidence="1" type="ORF">DI533_14110</name>
</gene>
<reference evidence="1 2" key="1">
    <citation type="submission" date="2017-08" db="EMBL/GenBank/DDBJ databases">
        <title>Infants hospitalized years apart are colonized by the same room-sourced microbial strains.</title>
        <authorList>
            <person name="Brooks B."/>
            <person name="Olm M.R."/>
            <person name="Firek B.A."/>
            <person name="Baker R."/>
            <person name="Thomas B.C."/>
            <person name="Morowitz M.J."/>
            <person name="Banfield J.F."/>
        </authorList>
    </citation>
    <scope>NUCLEOTIDE SEQUENCE [LARGE SCALE GENOMIC DNA]</scope>
    <source>
        <strain evidence="1">S2_003_000_R2_11</strain>
    </source>
</reference>
<evidence type="ECO:0000313" key="1">
    <source>
        <dbReference type="EMBL" id="PZQ96721.1"/>
    </source>
</evidence>
<sequence>MLTQMNHEQLLGLSKYDRIAIYLFRDVTRDYSADNLPSEIPFDQDTVRRAMRKAVVDGVIDQEVANVPDIKYTYDARRNLPAEMEQAGPLTWMQNGKGKYVFRRTRRMNIIDLTTLGATAIIEEQPDQTPKFISALLGLDEQAVFTRVRNAGLISTFLGFQAWPIQGHHRTTVTYGQVEVDEVQAGIDSGRETIVPISGKGGQDKLSWSQALNLNTYGKQKAPIPGLAVRSLGLWRDELNTVWIVEFSPHTDIDNIEIVKIRRFTFR</sequence>
<evidence type="ECO:0008006" key="3">
    <source>
        <dbReference type="Google" id="ProtNLM"/>
    </source>
</evidence>
<protein>
    <recommendedName>
        <fullName evidence="3">Endonuclease</fullName>
    </recommendedName>
</protein>
<proteinExistence type="predicted"/>
<dbReference type="EMBL" id="QFQS01000003">
    <property type="protein sequence ID" value="PZQ96721.1"/>
    <property type="molecule type" value="Genomic_DNA"/>
</dbReference>
<dbReference type="AlphaFoldDB" id="A0A2W5S166"/>
<accession>A0A2W5S166</accession>
<organism evidence="1 2">
    <name type="scientific">Cereibacter sphaeroides</name>
    <name type="common">Rhodobacter sphaeroides</name>
    <dbReference type="NCBI Taxonomy" id="1063"/>
    <lineage>
        <taxon>Bacteria</taxon>
        <taxon>Pseudomonadati</taxon>
        <taxon>Pseudomonadota</taxon>
        <taxon>Alphaproteobacteria</taxon>
        <taxon>Rhodobacterales</taxon>
        <taxon>Paracoccaceae</taxon>
        <taxon>Cereibacter</taxon>
    </lineage>
</organism>
<name>A0A2W5S166_CERSP</name>
<evidence type="ECO:0000313" key="2">
    <source>
        <dbReference type="Proteomes" id="UP000248975"/>
    </source>
</evidence>
<comment type="caution">
    <text evidence="1">The sequence shown here is derived from an EMBL/GenBank/DDBJ whole genome shotgun (WGS) entry which is preliminary data.</text>
</comment>